<evidence type="ECO:0000313" key="2">
    <source>
        <dbReference type="Proteomes" id="UP000831701"/>
    </source>
</evidence>
<evidence type="ECO:0000313" key="1">
    <source>
        <dbReference type="EMBL" id="KAI3377496.1"/>
    </source>
</evidence>
<name>A0ACB8XC47_9TELE</name>
<organism evidence="1 2">
    <name type="scientific">Scortum barcoo</name>
    <name type="common">barcoo grunter</name>
    <dbReference type="NCBI Taxonomy" id="214431"/>
    <lineage>
        <taxon>Eukaryota</taxon>
        <taxon>Metazoa</taxon>
        <taxon>Chordata</taxon>
        <taxon>Craniata</taxon>
        <taxon>Vertebrata</taxon>
        <taxon>Euteleostomi</taxon>
        <taxon>Actinopterygii</taxon>
        <taxon>Neopterygii</taxon>
        <taxon>Teleostei</taxon>
        <taxon>Neoteleostei</taxon>
        <taxon>Acanthomorphata</taxon>
        <taxon>Eupercaria</taxon>
        <taxon>Centrarchiformes</taxon>
        <taxon>Terapontoidei</taxon>
        <taxon>Terapontidae</taxon>
        <taxon>Scortum</taxon>
    </lineage>
</organism>
<protein>
    <submittedName>
        <fullName evidence="1">Uncharacterized protein</fullName>
    </submittedName>
</protein>
<dbReference type="EMBL" id="CM041531">
    <property type="protein sequence ID" value="KAI3377496.1"/>
    <property type="molecule type" value="Genomic_DNA"/>
</dbReference>
<keyword evidence="2" id="KW-1185">Reference proteome</keyword>
<sequence length="205" mass="23186">VLQDFDLLFGPETSSKLLEKWGTPKPKVIEQARNLSKTPLLDYLIQSTEENPDEDGEVPGVVHAESRFSSSFSGWDSDMASLLLLVFLLPPPPRGKKGAVKISIWEAVEHVVRFQKSCRSLQEHFGTEQWRQYYIALDGELLPCKAKSSLSAFDEHFKTHYVFGISYVQALSSTYTFVQTTIYNIDVGLAHEPPRVKDLRAKLLN</sequence>
<proteinExistence type="predicted"/>
<gene>
    <name evidence="1" type="ORF">L3Q82_008673</name>
</gene>
<feature type="non-terminal residue" evidence="1">
    <location>
        <position position="1"/>
    </location>
</feature>
<comment type="caution">
    <text evidence="1">The sequence shown here is derived from an EMBL/GenBank/DDBJ whole genome shotgun (WGS) entry which is preliminary data.</text>
</comment>
<reference evidence="1" key="1">
    <citation type="submission" date="2022-04" db="EMBL/GenBank/DDBJ databases">
        <title>Jade perch genome.</title>
        <authorList>
            <person name="Chao B."/>
        </authorList>
    </citation>
    <scope>NUCLEOTIDE SEQUENCE</scope>
    <source>
        <strain evidence="1">CB-2022</strain>
    </source>
</reference>
<accession>A0ACB8XC47</accession>
<dbReference type="Proteomes" id="UP000831701">
    <property type="component" value="Chromosome 1"/>
</dbReference>